<feature type="domain" description="Transposase IS66 central" evidence="1">
    <location>
        <begin position="4"/>
        <end position="62"/>
    </location>
</feature>
<dbReference type="Proteomes" id="UP000285864">
    <property type="component" value="Unassembled WGS sequence"/>
</dbReference>
<evidence type="ECO:0000259" key="1">
    <source>
        <dbReference type="Pfam" id="PF03050"/>
    </source>
</evidence>
<gene>
    <name evidence="2" type="ORF">DWY20_06080</name>
</gene>
<keyword evidence="3" id="KW-1185">Reference proteome</keyword>
<accession>A0A412GSL9</accession>
<feature type="non-terminal residue" evidence="2">
    <location>
        <position position="1"/>
    </location>
</feature>
<dbReference type="InterPro" id="IPR004291">
    <property type="entry name" value="Transposase_IS66_central"/>
</dbReference>
<name>A0A412GSL9_9BACT</name>
<dbReference type="InterPro" id="IPR052344">
    <property type="entry name" value="Transposase-related"/>
</dbReference>
<evidence type="ECO:0000313" key="3">
    <source>
        <dbReference type="Proteomes" id="UP000285864"/>
    </source>
</evidence>
<dbReference type="EMBL" id="QRUU01000018">
    <property type="protein sequence ID" value="RGR97814.1"/>
    <property type="molecule type" value="Genomic_DNA"/>
</dbReference>
<protein>
    <submittedName>
        <fullName evidence="2">IS66 family transposase</fullName>
    </submittedName>
</protein>
<dbReference type="Pfam" id="PF03050">
    <property type="entry name" value="DDE_Tnp_IS66"/>
    <property type="match status" value="1"/>
</dbReference>
<proteinExistence type="predicted"/>
<reference evidence="2 3" key="1">
    <citation type="submission" date="2018-08" db="EMBL/GenBank/DDBJ databases">
        <title>A genome reference for cultivated species of the human gut microbiota.</title>
        <authorList>
            <person name="Zou Y."/>
            <person name="Xue W."/>
            <person name="Luo G."/>
        </authorList>
    </citation>
    <scope>NUCLEOTIDE SEQUENCE [LARGE SCALE GENOMIC DNA]</scope>
    <source>
        <strain evidence="2 3">AF24-2</strain>
    </source>
</reference>
<dbReference type="RefSeq" id="WP_147334971.1">
    <property type="nucleotide sequence ID" value="NZ_QRUU01000018.1"/>
</dbReference>
<comment type="caution">
    <text evidence="2">The sequence shown here is derived from an EMBL/GenBank/DDBJ whole genome shotgun (WGS) entry which is preliminary data.</text>
</comment>
<sequence>DESRSELMGKALNYLKNFWSQIFAYRNDGEYSIDNMAAERAIRPVTVQRKNSLFFGSVKGIQNSAIYNTFIETCKQAGVSFRDYFCKLLRELKKGRTDYENLLPMTICK</sequence>
<dbReference type="AlphaFoldDB" id="A0A412GSL9"/>
<organism evidence="2 3">
    <name type="scientific">Phocaeicola coprocola</name>
    <dbReference type="NCBI Taxonomy" id="310298"/>
    <lineage>
        <taxon>Bacteria</taxon>
        <taxon>Pseudomonadati</taxon>
        <taxon>Bacteroidota</taxon>
        <taxon>Bacteroidia</taxon>
        <taxon>Bacteroidales</taxon>
        <taxon>Bacteroidaceae</taxon>
        <taxon>Phocaeicola</taxon>
    </lineage>
</organism>
<evidence type="ECO:0000313" key="2">
    <source>
        <dbReference type="EMBL" id="RGR97814.1"/>
    </source>
</evidence>
<dbReference type="PANTHER" id="PTHR33678">
    <property type="entry name" value="BLL1576 PROTEIN"/>
    <property type="match status" value="1"/>
</dbReference>